<reference evidence="2 3" key="1">
    <citation type="submission" date="2019-05" db="EMBL/GenBank/DDBJ databases">
        <title>The compact genome of Giardia muris reveals important steps in the evolution of intestinal protozoan parasites.</title>
        <authorList>
            <person name="Xu F."/>
            <person name="Jimenez-Gonzalez A."/>
            <person name="Einarsson E."/>
            <person name="Astvaldsson A."/>
            <person name="Peirasmaki D."/>
            <person name="Eckmann L."/>
            <person name="Andersson J.O."/>
            <person name="Svard S.G."/>
            <person name="Jerlstrom-Hultqvist J."/>
        </authorList>
    </citation>
    <scope>NUCLEOTIDE SEQUENCE [LARGE SCALE GENOMIC DNA]</scope>
    <source>
        <strain evidence="2 3">Roberts-Thomson</strain>
    </source>
</reference>
<dbReference type="AlphaFoldDB" id="A0A4Z1SQB7"/>
<dbReference type="OrthoDB" id="10255638at2759"/>
<sequence length="514" mass="57476">MVLTRESAALAKRRMDEASSLINRLLHRLEEGVGSRAEAEAIRQKIVSLGGTVPPELMLTATHVAKPNSASGSRISQTSQEVAGYHPSESKPSSAPKSQVKAPASTWSDVTATRLAALQKQDEETQKAQAAKERELRAAQRRDIAAREAQRRMEEQIERLEPAFAMGNTAWDKLGEHDRAIAMEQRDIEAKRRMAAEQKHAAQEARTKRLEQRKDAKRSSAYEGDCLPHDRIDPTTGKVMHTALPDKYLSRAYGESKVVAPEPPNRTEALQNAMFGLVGTTTQCTQGQTCDGKTMSKVQAYKERSLTGKQELKANREAMDAIAARNAAQFAKRNSAQGVAEHNERVCRIHQGLEDEERDIRKKREGGMDLPTADQVAHSKGVAYLTTAPVDFEPDAPVIPYNARGASYIDQIADGDEERRRRERLAVAPMTDLERQKIRRQEFYKRNPHRRPISPTTQAVIEDHKRYMEEQANSAKRKPNGVDHGRPSATEDEDRLNDEEFKINAVPSFVKPLV</sequence>
<feature type="region of interest" description="Disordered" evidence="1">
    <location>
        <begin position="66"/>
        <end position="107"/>
    </location>
</feature>
<name>A0A4Z1SQB7_GIAMU</name>
<feature type="region of interest" description="Disordered" evidence="1">
    <location>
        <begin position="197"/>
        <end position="238"/>
    </location>
</feature>
<organism evidence="2 3">
    <name type="scientific">Giardia muris</name>
    <dbReference type="NCBI Taxonomy" id="5742"/>
    <lineage>
        <taxon>Eukaryota</taxon>
        <taxon>Metamonada</taxon>
        <taxon>Diplomonadida</taxon>
        <taxon>Hexamitidae</taxon>
        <taxon>Giardiinae</taxon>
        <taxon>Giardia</taxon>
    </lineage>
</organism>
<evidence type="ECO:0000313" key="3">
    <source>
        <dbReference type="Proteomes" id="UP000315496"/>
    </source>
</evidence>
<feature type="compositionally biased region" description="Basic and acidic residues" evidence="1">
    <location>
        <begin position="197"/>
        <end position="233"/>
    </location>
</feature>
<dbReference type="VEuPathDB" id="GiardiaDB:GMRT_12678"/>
<keyword evidence="3" id="KW-1185">Reference proteome</keyword>
<evidence type="ECO:0000256" key="1">
    <source>
        <dbReference type="SAM" id="MobiDB-lite"/>
    </source>
</evidence>
<proteinExistence type="predicted"/>
<dbReference type="EMBL" id="VDLU01000003">
    <property type="protein sequence ID" value="TNJ27870.1"/>
    <property type="molecule type" value="Genomic_DNA"/>
</dbReference>
<feature type="compositionally biased region" description="Polar residues" evidence="1">
    <location>
        <begin position="68"/>
        <end position="81"/>
    </location>
</feature>
<gene>
    <name evidence="2" type="ORF">GMRT_12678</name>
</gene>
<comment type="caution">
    <text evidence="2">The sequence shown here is derived from an EMBL/GenBank/DDBJ whole genome shotgun (WGS) entry which is preliminary data.</text>
</comment>
<evidence type="ECO:0000313" key="2">
    <source>
        <dbReference type="EMBL" id="TNJ27870.1"/>
    </source>
</evidence>
<protein>
    <submittedName>
        <fullName evidence="2">Uncharacterized protein</fullName>
    </submittedName>
</protein>
<dbReference type="Proteomes" id="UP000315496">
    <property type="component" value="Chromosome 3"/>
</dbReference>
<accession>A0A4Z1SQB7</accession>
<feature type="region of interest" description="Disordered" evidence="1">
    <location>
        <begin position="467"/>
        <end position="514"/>
    </location>
</feature>
<feature type="region of interest" description="Disordered" evidence="1">
    <location>
        <begin position="120"/>
        <end position="143"/>
    </location>
</feature>